<dbReference type="STRING" id="177413.SAMN05660859_2771"/>
<name>A0A1G4TA14_9HYPH</name>
<keyword evidence="1" id="KW-1133">Transmembrane helix</keyword>
<accession>A0A1G4TA14</accession>
<organism evidence="3 4">
    <name type="scientific">Ancylobacter rudongensis</name>
    <dbReference type="NCBI Taxonomy" id="177413"/>
    <lineage>
        <taxon>Bacteria</taxon>
        <taxon>Pseudomonadati</taxon>
        <taxon>Pseudomonadota</taxon>
        <taxon>Alphaproteobacteria</taxon>
        <taxon>Hyphomicrobiales</taxon>
        <taxon>Xanthobacteraceae</taxon>
        <taxon>Ancylobacter</taxon>
    </lineage>
</organism>
<dbReference type="AlphaFoldDB" id="A0A1G4TA14"/>
<evidence type="ECO:0000313" key="3">
    <source>
        <dbReference type="EMBL" id="SCW78283.1"/>
    </source>
</evidence>
<feature type="transmembrane region" description="Helical" evidence="1">
    <location>
        <begin position="100"/>
        <end position="119"/>
    </location>
</feature>
<dbReference type="Proteomes" id="UP000198889">
    <property type="component" value="Unassembled WGS sequence"/>
</dbReference>
<feature type="transmembrane region" description="Helical" evidence="1">
    <location>
        <begin position="24"/>
        <end position="47"/>
    </location>
</feature>
<protein>
    <recommendedName>
        <fullName evidence="2">DUF6644 domain-containing protein</fullName>
    </recommendedName>
</protein>
<dbReference type="EMBL" id="FMTP01000004">
    <property type="protein sequence ID" value="SCW78283.1"/>
    <property type="molecule type" value="Genomic_DNA"/>
</dbReference>
<proteinExistence type="predicted"/>
<reference evidence="4" key="1">
    <citation type="submission" date="2016-10" db="EMBL/GenBank/DDBJ databases">
        <authorList>
            <person name="Varghese N."/>
            <person name="Submissions S."/>
        </authorList>
    </citation>
    <scope>NUCLEOTIDE SEQUENCE [LARGE SCALE GENOMIC DNA]</scope>
    <source>
        <strain evidence="4">CGMCC 1.1761</strain>
    </source>
</reference>
<gene>
    <name evidence="3" type="ORF">SAMN05660859_2771</name>
</gene>
<evidence type="ECO:0000313" key="4">
    <source>
        <dbReference type="Proteomes" id="UP000198889"/>
    </source>
</evidence>
<evidence type="ECO:0000259" key="2">
    <source>
        <dbReference type="Pfam" id="PF20349"/>
    </source>
</evidence>
<dbReference type="InterPro" id="IPR046586">
    <property type="entry name" value="DUF6644"/>
</dbReference>
<keyword evidence="1" id="KW-0472">Membrane</keyword>
<feature type="transmembrane region" description="Helical" evidence="1">
    <location>
        <begin position="67"/>
        <end position="88"/>
    </location>
</feature>
<sequence>MEDTGSLLAALGGWPGARWLRASWIAYLLVNAAHILGVSLLLGSILVLDLRLLGGLRKVPLVVIAPLHARVAAIGVGLAVVTGLWLFTVRPAEYVDNSAFLIKLALLGAALMNVTIQHVNPAYRGALAGGPLTVGVRASAAASALLWLAILVAGRWIGFA</sequence>
<evidence type="ECO:0000256" key="1">
    <source>
        <dbReference type="SAM" id="Phobius"/>
    </source>
</evidence>
<keyword evidence="1" id="KW-0812">Transmembrane</keyword>
<feature type="domain" description="DUF6644" evidence="2">
    <location>
        <begin position="31"/>
        <end position="160"/>
    </location>
</feature>
<keyword evidence="4" id="KW-1185">Reference proteome</keyword>
<dbReference type="RefSeq" id="WP_091440590.1">
    <property type="nucleotide sequence ID" value="NZ_FMTP01000004.1"/>
</dbReference>
<dbReference type="Pfam" id="PF20349">
    <property type="entry name" value="DUF6644"/>
    <property type="match status" value="1"/>
</dbReference>
<feature type="transmembrane region" description="Helical" evidence="1">
    <location>
        <begin position="139"/>
        <end position="158"/>
    </location>
</feature>